<accession>A0A5B2VYV3</accession>
<dbReference type="SUPFAM" id="SSF69349">
    <property type="entry name" value="Phage fibre proteins"/>
    <property type="match status" value="1"/>
</dbReference>
<organism evidence="2 3">
    <name type="scientific">Chitinophaga agrisoli</name>
    <dbReference type="NCBI Taxonomy" id="2607653"/>
    <lineage>
        <taxon>Bacteria</taxon>
        <taxon>Pseudomonadati</taxon>
        <taxon>Bacteroidota</taxon>
        <taxon>Chitinophagia</taxon>
        <taxon>Chitinophagales</taxon>
        <taxon>Chitinophagaceae</taxon>
        <taxon>Chitinophaga</taxon>
    </lineage>
</organism>
<dbReference type="Gene3D" id="3.55.50.10">
    <property type="entry name" value="Baseplate protein-like domains"/>
    <property type="match status" value="1"/>
</dbReference>
<comment type="caution">
    <text evidence="2">The sequence shown here is derived from an EMBL/GenBank/DDBJ whole genome shotgun (WGS) entry which is preliminary data.</text>
</comment>
<evidence type="ECO:0000313" key="3">
    <source>
        <dbReference type="Proteomes" id="UP000324611"/>
    </source>
</evidence>
<evidence type="ECO:0000313" key="2">
    <source>
        <dbReference type="EMBL" id="KAA2243730.1"/>
    </source>
</evidence>
<dbReference type="Pfam" id="PF05954">
    <property type="entry name" value="Phage_GPD"/>
    <property type="match status" value="1"/>
</dbReference>
<sequence length="605" mass="65322">MQTSSIDQFLQKSSISIEGYSGQVEFSNVTLEQAVGGHHYFSFFWRPGGVISDMSYQRKIVESYIGKKLTITFGSYRFQGIITSLGVIDEEGAAKGFQVAGISPTILLDDVPQSTSWYQKNLQSIIQGALQDGGSSLKTEVVPAFKKVIQYCVQYNETDFDFLVRMSARYGEWMYYDGSQLVIGDVQKSDLKLENNITLHNFKIVASVSPQRINYVSYDAMTAGPVSEKGQKAEIGSDAYMKYSAAASDGMFAASSNKQTFIGHGYNQEELKRAKDLQSKVTATEFVKVSGVSQLPVAPGQRIVVAAGQSQSNYIVTAAKHFADTPGNYYCAFTAVPADVKAPPYSNPHHIPKADMQSALVKDNNDPDKLGRVRVQFFWQQQGELSPWLRQASPAAGGGTGFHFVPEVGEEVVVGFEGGNAEMPFVLGSKFNGKAKSGYGDPQNNVKAIKTRSGNTIALDDAAGSITVTDKNGSMMMMDGSGNITVKSQTLVTVKTDDKIVVDAPNKIEFISKEVHIKGSEKVIIGEGPAKITVDNTANKIESTADKIKTMADTLHELLCAANMKLNAEHCQAVGSTKMDISSTSVKVSGGTATDIVGGMVNINC</sequence>
<evidence type="ECO:0000259" key="1">
    <source>
        <dbReference type="Pfam" id="PF04717"/>
    </source>
</evidence>
<reference evidence="2 3" key="1">
    <citation type="submission" date="2019-09" db="EMBL/GenBank/DDBJ databases">
        <title>Chitinophaga ginsengihumi sp. nov., isolated from soil of ginseng rhizosphere.</title>
        <authorList>
            <person name="Lee J."/>
        </authorList>
    </citation>
    <scope>NUCLEOTIDE SEQUENCE [LARGE SCALE GENOMIC DNA]</scope>
    <source>
        <strain evidence="2 3">BN140078</strain>
    </source>
</reference>
<dbReference type="InterPro" id="IPR006531">
    <property type="entry name" value="Gp5/Vgr_OB"/>
</dbReference>
<reference evidence="2 3" key="2">
    <citation type="submission" date="2019-09" db="EMBL/GenBank/DDBJ databases">
        <authorList>
            <person name="Jin C."/>
        </authorList>
    </citation>
    <scope>NUCLEOTIDE SEQUENCE [LARGE SCALE GENOMIC DNA]</scope>
    <source>
        <strain evidence="2 3">BN140078</strain>
    </source>
</reference>
<dbReference type="Pfam" id="PF04717">
    <property type="entry name" value="Phage_base_V"/>
    <property type="match status" value="1"/>
</dbReference>
<dbReference type="InterPro" id="IPR037026">
    <property type="entry name" value="Vgr_OB-fold_dom_sf"/>
</dbReference>
<gene>
    <name evidence="2" type="ORF">F0L74_14725</name>
</gene>
<dbReference type="SUPFAM" id="SSF69255">
    <property type="entry name" value="gp5 N-terminal domain-like"/>
    <property type="match status" value="1"/>
</dbReference>
<dbReference type="EMBL" id="VUOC01000002">
    <property type="protein sequence ID" value="KAA2243730.1"/>
    <property type="molecule type" value="Genomic_DNA"/>
</dbReference>
<keyword evidence="3" id="KW-1185">Reference proteome</keyword>
<protein>
    <recommendedName>
        <fullName evidence="1">Gp5/Type VI secretion system Vgr protein OB-fold domain-containing protein</fullName>
    </recommendedName>
</protein>
<name>A0A5B2VYV3_9BACT</name>
<dbReference type="Gene3D" id="2.30.110.50">
    <property type="match status" value="1"/>
</dbReference>
<dbReference type="AlphaFoldDB" id="A0A5B2VYV3"/>
<dbReference type="RefSeq" id="WP_149838605.1">
    <property type="nucleotide sequence ID" value="NZ_VUOC01000002.1"/>
</dbReference>
<feature type="domain" description="Gp5/Type VI secretion system Vgr protein OB-fold" evidence="1">
    <location>
        <begin position="358"/>
        <end position="429"/>
    </location>
</feature>
<proteinExistence type="predicted"/>
<dbReference type="Gene3D" id="2.40.50.230">
    <property type="entry name" value="Gp5 N-terminal domain"/>
    <property type="match status" value="1"/>
</dbReference>
<dbReference type="SUPFAM" id="SSF69279">
    <property type="entry name" value="Phage tail proteins"/>
    <property type="match status" value="1"/>
</dbReference>
<dbReference type="Proteomes" id="UP000324611">
    <property type="component" value="Unassembled WGS sequence"/>
</dbReference>